<dbReference type="PANTHER" id="PTHR45703">
    <property type="entry name" value="DYNEIN HEAVY CHAIN"/>
    <property type="match status" value="1"/>
</dbReference>
<dbReference type="InterPro" id="IPR026983">
    <property type="entry name" value="DHC"/>
</dbReference>
<dbReference type="PANTHER" id="PTHR45703:SF36">
    <property type="entry name" value="DYNEIN HEAVY CHAIN, CYTOPLASMIC"/>
    <property type="match status" value="1"/>
</dbReference>
<dbReference type="GO" id="GO:0051959">
    <property type="term" value="F:dynein light intermediate chain binding"/>
    <property type="evidence" value="ECO:0007669"/>
    <property type="project" value="InterPro"/>
</dbReference>
<dbReference type="Ensembl" id="ENSCCNT00000029916.1">
    <property type="protein sequence ID" value="ENSCCNP00000023425.1"/>
    <property type="gene ID" value="ENSCCNG00000023000.1"/>
</dbReference>
<evidence type="ECO:0000313" key="1">
    <source>
        <dbReference type="Ensembl" id="ENSCCNP00000023425.1"/>
    </source>
</evidence>
<dbReference type="AlphaFoldDB" id="A0A8C0XC10"/>
<reference evidence="1" key="1">
    <citation type="submission" date="2023-09" db="UniProtKB">
        <authorList>
            <consortium name="Ensembl"/>
        </authorList>
    </citation>
    <scope>IDENTIFICATION</scope>
</reference>
<sequence length="287" mass="33378">MLWEVQEFCREHHWITGIYEFLQTWGPQKLEDMRGCPIKDYIVLVNRLNVWQARVSNMPVELLTKGKLLLLSCHEIHTELKSKLGNMRKDILAQIQNECWSRSQQLMKELTGFMKVFQTINSDIHAIAQCSQKLNEANEQHIQLEMQVEYIRSLHEVLRNHFGLFTAENEALDISLLDMWEAFQFEKTQASEFLLSKQHAIVPKLQQLMAAALSELEGLLEKALSGPFMDPTEDQGTIEHQLISLEQQFENTVSHLCELHDAYATFTGTENPKPFYHDPVKTLQLRE</sequence>
<protein>
    <submittedName>
        <fullName evidence="1">Uncharacterized protein</fullName>
    </submittedName>
</protein>
<dbReference type="GO" id="GO:0007018">
    <property type="term" value="P:microtubule-based movement"/>
    <property type="evidence" value="ECO:0007669"/>
    <property type="project" value="InterPro"/>
</dbReference>
<dbReference type="GO" id="GO:0045505">
    <property type="term" value="F:dynein intermediate chain binding"/>
    <property type="evidence" value="ECO:0007669"/>
    <property type="project" value="InterPro"/>
</dbReference>
<name>A0A8C0XC10_CASCN</name>
<accession>A0A8C0XC10</accession>
<organism evidence="1">
    <name type="scientific">Castor canadensis</name>
    <name type="common">American beaver</name>
    <dbReference type="NCBI Taxonomy" id="51338"/>
    <lineage>
        <taxon>Eukaryota</taxon>
        <taxon>Metazoa</taxon>
        <taxon>Chordata</taxon>
        <taxon>Craniata</taxon>
        <taxon>Vertebrata</taxon>
        <taxon>Euteleostomi</taxon>
        <taxon>Mammalia</taxon>
        <taxon>Eutheria</taxon>
        <taxon>Euarchontoglires</taxon>
        <taxon>Glires</taxon>
        <taxon>Rodentia</taxon>
        <taxon>Castorimorpha</taxon>
        <taxon>Castoridae</taxon>
        <taxon>Castor</taxon>
    </lineage>
</organism>
<dbReference type="GO" id="GO:0030286">
    <property type="term" value="C:dynein complex"/>
    <property type="evidence" value="ECO:0007669"/>
    <property type="project" value="InterPro"/>
</dbReference>
<proteinExistence type="predicted"/>